<dbReference type="EMBL" id="JAIFTH010001570">
    <property type="protein sequence ID" value="KAG9508495.1"/>
    <property type="molecule type" value="Genomic_DNA"/>
</dbReference>
<comment type="function">
    <text evidence="6">Deoxyribonuclease which catalyzes (in vitro) the decatenation of kinetoplast DNA, which are circular DNA catenated to each other, producing linear DNA molecules. Plays an important role in chromosomal segregation and cell cycle progression during eye development probably via its DNA decatenation activity.</text>
</comment>
<protein>
    <recommendedName>
        <fullName evidence="5">Deoxyribonuclease TATDN1</fullName>
    </recommendedName>
</protein>
<dbReference type="PROSITE" id="PS01091">
    <property type="entry name" value="TATD_3"/>
    <property type="match status" value="1"/>
</dbReference>
<evidence type="ECO:0000256" key="5">
    <source>
        <dbReference type="ARBA" id="ARBA00039767"/>
    </source>
</evidence>
<dbReference type="Gene3D" id="3.20.20.140">
    <property type="entry name" value="Metal-dependent hydrolases"/>
    <property type="match status" value="1"/>
</dbReference>
<dbReference type="PANTHER" id="PTHR10060:SF15">
    <property type="entry name" value="DEOXYRIBONUCLEASE TATDN1"/>
    <property type="match status" value="1"/>
</dbReference>
<evidence type="ECO:0000256" key="6">
    <source>
        <dbReference type="ARBA" id="ARBA00045223"/>
    </source>
</evidence>
<organism evidence="7 8">
    <name type="scientific">Fragariocoptes setiger</name>
    <dbReference type="NCBI Taxonomy" id="1670756"/>
    <lineage>
        <taxon>Eukaryota</taxon>
        <taxon>Metazoa</taxon>
        <taxon>Ecdysozoa</taxon>
        <taxon>Arthropoda</taxon>
        <taxon>Chelicerata</taxon>
        <taxon>Arachnida</taxon>
        <taxon>Acari</taxon>
        <taxon>Acariformes</taxon>
        <taxon>Trombidiformes</taxon>
        <taxon>Prostigmata</taxon>
        <taxon>Eupodina</taxon>
        <taxon>Eriophyoidea</taxon>
        <taxon>Phytoptidae</taxon>
        <taxon>Fragariocoptes</taxon>
    </lineage>
</organism>
<sequence>TLNMPKRKKKSIARSPTKRIATDVTCETDIIDYFDLKSRSRIRELGDPLEIEVKRTVSTDNYLSMSTNADRAIIYGDCPSINKTIQKHEPDLSEVLTRAKNAGVEKIIVTGGSLSESKQSIKLAESAEGLFATVGCHPTRCNEFLDNNGGSVDYLNQLLELAKSNPKVVAIGEIGLDYDRLHFCSREIQKRFFTEQLSMAESTGLPLFLHNRNSIDDFMKIMESNRDKFTSGVVHSFDGTCDDAKRVLDLGLYIGVNGCSLKTEANLEVASKIPSDRLMIETDCPWCGIKSSHASFKFVKTRPLSVKREKHSPDKQVKDRNEPENIVQVFEVLSAIREEDSDKLAQQLYENTQALFFRTNRESLSR</sequence>
<evidence type="ECO:0000313" key="7">
    <source>
        <dbReference type="EMBL" id="KAG9508495.1"/>
    </source>
</evidence>
<name>A0ABQ7S515_9ACAR</name>
<dbReference type="Pfam" id="PF01026">
    <property type="entry name" value="TatD_DNase"/>
    <property type="match status" value="1"/>
</dbReference>
<evidence type="ECO:0000256" key="4">
    <source>
        <dbReference type="ARBA" id="ARBA00022801"/>
    </source>
</evidence>
<accession>A0ABQ7S515</accession>
<evidence type="ECO:0000256" key="3">
    <source>
        <dbReference type="ARBA" id="ARBA00022723"/>
    </source>
</evidence>
<dbReference type="InterPro" id="IPR001130">
    <property type="entry name" value="TatD-like"/>
</dbReference>
<evidence type="ECO:0000256" key="2">
    <source>
        <dbReference type="ARBA" id="ARBA00022722"/>
    </source>
</evidence>
<dbReference type="InterPro" id="IPR050891">
    <property type="entry name" value="TatD-type_Hydrolase"/>
</dbReference>
<keyword evidence="2" id="KW-0540">Nuclease</keyword>
<proteinExistence type="inferred from homology"/>
<dbReference type="CDD" id="cd01310">
    <property type="entry name" value="TatD_DNAse"/>
    <property type="match status" value="1"/>
</dbReference>
<feature type="non-terminal residue" evidence="7">
    <location>
        <position position="1"/>
    </location>
</feature>
<evidence type="ECO:0000256" key="1">
    <source>
        <dbReference type="ARBA" id="ARBA00009275"/>
    </source>
</evidence>
<keyword evidence="8" id="KW-1185">Reference proteome</keyword>
<comment type="caution">
    <text evidence="7">The sequence shown here is derived from an EMBL/GenBank/DDBJ whole genome shotgun (WGS) entry which is preliminary data.</text>
</comment>
<dbReference type="Proteomes" id="UP000825002">
    <property type="component" value="Unassembled WGS sequence"/>
</dbReference>
<keyword evidence="4" id="KW-0378">Hydrolase</keyword>
<dbReference type="PANTHER" id="PTHR10060">
    <property type="entry name" value="TATD FAMILY DEOXYRIBONUCLEASE"/>
    <property type="match status" value="1"/>
</dbReference>
<reference evidence="7 8" key="1">
    <citation type="submission" date="2020-10" db="EMBL/GenBank/DDBJ databases">
        <authorList>
            <person name="Klimov P.B."/>
            <person name="Dyachkov S.M."/>
            <person name="Chetverikov P.E."/>
        </authorList>
    </citation>
    <scope>NUCLEOTIDE SEQUENCE [LARGE SCALE GENOMIC DNA]</scope>
    <source>
        <strain evidence="7">BMOC 18-1129-001#AD2665</strain>
        <tissue evidence="7">Entire mites</tissue>
    </source>
</reference>
<dbReference type="SUPFAM" id="SSF51556">
    <property type="entry name" value="Metallo-dependent hydrolases"/>
    <property type="match status" value="1"/>
</dbReference>
<evidence type="ECO:0000313" key="8">
    <source>
        <dbReference type="Proteomes" id="UP000825002"/>
    </source>
</evidence>
<keyword evidence="3" id="KW-0479">Metal-binding</keyword>
<comment type="similarity">
    <text evidence="1">Belongs to the metallo-dependent hydrolases superfamily. TatD-type hydrolase family.</text>
</comment>
<dbReference type="InterPro" id="IPR018228">
    <property type="entry name" value="DNase_TatD-rel_CS"/>
</dbReference>
<dbReference type="InterPro" id="IPR032466">
    <property type="entry name" value="Metal_Hydrolase"/>
</dbReference>
<gene>
    <name evidence="7" type="primary">Tatdn1</name>
    <name evidence="7" type="ORF">GZH46_03004</name>
</gene>